<feature type="coiled-coil region" evidence="1">
    <location>
        <begin position="145"/>
        <end position="172"/>
    </location>
</feature>
<keyword evidence="3" id="KW-1185">Reference proteome</keyword>
<name>A0A562SD46_9BACT</name>
<evidence type="ECO:0008006" key="4">
    <source>
        <dbReference type="Google" id="ProtNLM"/>
    </source>
</evidence>
<evidence type="ECO:0000313" key="2">
    <source>
        <dbReference type="EMBL" id="TWI79251.1"/>
    </source>
</evidence>
<dbReference type="Proteomes" id="UP000316167">
    <property type="component" value="Unassembled WGS sequence"/>
</dbReference>
<dbReference type="PROSITE" id="PS51257">
    <property type="entry name" value="PROKAR_LIPOPROTEIN"/>
    <property type="match status" value="1"/>
</dbReference>
<comment type="caution">
    <text evidence="2">The sequence shown here is derived from an EMBL/GenBank/DDBJ whole genome shotgun (WGS) entry which is preliminary data.</text>
</comment>
<evidence type="ECO:0000313" key="3">
    <source>
        <dbReference type="Proteomes" id="UP000316167"/>
    </source>
</evidence>
<gene>
    <name evidence="2" type="ORF">IQ13_3654</name>
</gene>
<dbReference type="RefSeq" id="WP_144888024.1">
    <property type="nucleotide sequence ID" value="NZ_VLLE01000006.1"/>
</dbReference>
<accession>A0A562SD46</accession>
<dbReference type="EMBL" id="VLLE01000006">
    <property type="protein sequence ID" value="TWI79251.1"/>
    <property type="molecule type" value="Genomic_DNA"/>
</dbReference>
<protein>
    <recommendedName>
        <fullName evidence="4">Lipoprotein</fullName>
    </recommendedName>
</protein>
<dbReference type="OrthoDB" id="9852115at2"/>
<sequence>MLRFSILSLFLLLLVGCGRKNRNIGFEYIKVIYSCNGSGLDGYAYFDPVKDSLICQMTFTQNSVSHKTLTGRIANSNLLDTFINTVRTLKQFKNGSITIPMNEGDFCCGPSIYTEFKDAQGIHFYSYDLEINDTLDQFIHFIENLQRLNWSLRESKNELVNFEGELKSANSKMLSTFKKGTFYFALPCSTGIDFTKLNGSWRFVADSISRAKDEYSKLTIRKNGTCIFERMLQDSVLKRDHGMVSLNTADSSLVFTENGKKYRYKLTQLCANCLQYQTEKTGTIIRLDRLPETKAFVDK</sequence>
<reference evidence="2 3" key="1">
    <citation type="journal article" date="2015" name="Stand. Genomic Sci.">
        <title>Genomic Encyclopedia of Bacterial and Archaeal Type Strains, Phase III: the genomes of soil and plant-associated and newly described type strains.</title>
        <authorList>
            <person name="Whitman W.B."/>
            <person name="Woyke T."/>
            <person name="Klenk H.P."/>
            <person name="Zhou Y."/>
            <person name="Lilburn T.G."/>
            <person name="Beck B.J."/>
            <person name="De Vos P."/>
            <person name="Vandamme P."/>
            <person name="Eisen J.A."/>
            <person name="Garrity G."/>
            <person name="Hugenholtz P."/>
            <person name="Kyrpides N.C."/>
        </authorList>
    </citation>
    <scope>NUCLEOTIDE SEQUENCE [LARGE SCALE GENOMIC DNA]</scope>
    <source>
        <strain evidence="2 3">CGMCC 1.7271</strain>
    </source>
</reference>
<proteinExistence type="predicted"/>
<dbReference type="AlphaFoldDB" id="A0A562SD46"/>
<organism evidence="2 3">
    <name type="scientific">Lacibacter cauensis</name>
    <dbReference type="NCBI Taxonomy" id="510947"/>
    <lineage>
        <taxon>Bacteria</taxon>
        <taxon>Pseudomonadati</taxon>
        <taxon>Bacteroidota</taxon>
        <taxon>Chitinophagia</taxon>
        <taxon>Chitinophagales</taxon>
        <taxon>Chitinophagaceae</taxon>
        <taxon>Lacibacter</taxon>
    </lineage>
</organism>
<keyword evidence="1" id="KW-0175">Coiled coil</keyword>
<evidence type="ECO:0000256" key="1">
    <source>
        <dbReference type="SAM" id="Coils"/>
    </source>
</evidence>